<proteinExistence type="predicted"/>
<protein>
    <recommendedName>
        <fullName evidence="3">Exo_endo_phos domain-containing protein</fullName>
    </recommendedName>
</protein>
<dbReference type="EMBL" id="JARKNE010000008">
    <property type="protein sequence ID" value="KAK5812753.1"/>
    <property type="molecule type" value="Genomic_DNA"/>
</dbReference>
<sequence>MHKCGFPNGIDVDSDGRSEGLSLGWNSDCKITLRSFSRRHIDVMIDEDLEGKTWRCTGFYRALEKNMRKASWNLLQILNDSPHIPWVVVGDFNEIAFSTEKK</sequence>
<dbReference type="Proteomes" id="UP001358586">
    <property type="component" value="Chromosome 8"/>
</dbReference>
<dbReference type="Gene3D" id="3.60.10.10">
    <property type="entry name" value="Endonuclease/exonuclease/phosphatase"/>
    <property type="match status" value="1"/>
</dbReference>
<evidence type="ECO:0008006" key="3">
    <source>
        <dbReference type="Google" id="ProtNLM"/>
    </source>
</evidence>
<evidence type="ECO:0000313" key="2">
    <source>
        <dbReference type="Proteomes" id="UP001358586"/>
    </source>
</evidence>
<dbReference type="SUPFAM" id="SSF56219">
    <property type="entry name" value="DNase I-like"/>
    <property type="match status" value="1"/>
</dbReference>
<organism evidence="1 2">
    <name type="scientific">Gossypium arboreum</name>
    <name type="common">Tree cotton</name>
    <name type="synonym">Gossypium nanking</name>
    <dbReference type="NCBI Taxonomy" id="29729"/>
    <lineage>
        <taxon>Eukaryota</taxon>
        <taxon>Viridiplantae</taxon>
        <taxon>Streptophyta</taxon>
        <taxon>Embryophyta</taxon>
        <taxon>Tracheophyta</taxon>
        <taxon>Spermatophyta</taxon>
        <taxon>Magnoliopsida</taxon>
        <taxon>eudicotyledons</taxon>
        <taxon>Gunneridae</taxon>
        <taxon>Pentapetalae</taxon>
        <taxon>rosids</taxon>
        <taxon>malvids</taxon>
        <taxon>Malvales</taxon>
        <taxon>Malvaceae</taxon>
        <taxon>Malvoideae</taxon>
        <taxon>Gossypium</taxon>
    </lineage>
</organism>
<name>A0ABR0P2G4_GOSAR</name>
<gene>
    <name evidence="1" type="ORF">PVK06_028192</name>
</gene>
<reference evidence="1 2" key="1">
    <citation type="submission" date="2023-03" db="EMBL/GenBank/DDBJ databases">
        <title>WGS of Gossypium arboreum.</title>
        <authorList>
            <person name="Yu D."/>
        </authorList>
    </citation>
    <scope>NUCLEOTIDE SEQUENCE [LARGE SCALE GENOMIC DNA]</scope>
    <source>
        <tissue evidence="1">Leaf</tissue>
    </source>
</reference>
<accession>A0ABR0P2G4</accession>
<comment type="caution">
    <text evidence="1">The sequence shown here is derived from an EMBL/GenBank/DDBJ whole genome shotgun (WGS) entry which is preliminary data.</text>
</comment>
<dbReference type="InterPro" id="IPR036691">
    <property type="entry name" value="Endo/exonu/phosph_ase_sf"/>
</dbReference>
<keyword evidence="2" id="KW-1185">Reference proteome</keyword>
<evidence type="ECO:0000313" key="1">
    <source>
        <dbReference type="EMBL" id="KAK5812753.1"/>
    </source>
</evidence>